<sequence length="499" mass="55703">MAPGWLNPIFLYQWAADKALSPAPPRPDSQLSRPRIAVIGAGISGVAAASHIIGHGFDVAIFEQEEEVGGIWRRVNESSGLQIHALTYRFAPSVQWREGYPGREEIVAQVEQLWKRYGLDKRTMFGFTVERVYQDQEGKWIVNDESNGRYEGLVVAVGTCGRPKVVPFDGVGDFQGAVLHSSELTGQSACGKKVAIIGGGASAVEAMEWAIGGSAAKVSVLSRSDKWIIPRNLIVDVLLSFNIFGRETSLSWIPELLLRRLFYRGLEDLVPAQGIFTDTPMVNSEIMTKLRKGEAEWVRCDIIHFEHHGVLVNRRVRGVPKNGPGQQQLVDADVVVMATGFHRPSISFLPADCFTEPYAPPNWYLQTFPPKHPSICAINCTYLSAIGSVGNWHIGIYTRILLMMLLDPLTRPSPYWMERWIDTTRLIKRNAPTGAFDFFTYLELVFWLVSCVVVNPFRWKWAVFVFFGVGGGVPGAVVRREARWLKGQGYKMTDVGTSF</sequence>
<keyword evidence="2" id="KW-0274">FAD</keyword>
<keyword evidence="4" id="KW-1133">Transmembrane helix</keyword>
<dbReference type="OrthoDB" id="66881at2759"/>
<evidence type="ECO:0000256" key="4">
    <source>
        <dbReference type="SAM" id="Phobius"/>
    </source>
</evidence>
<comment type="caution">
    <text evidence="6">The sequence shown here is derived from an EMBL/GenBank/DDBJ whole genome shotgun (WGS) entry which is preliminary data.</text>
</comment>
<feature type="transmembrane region" description="Helical" evidence="4">
    <location>
        <begin position="435"/>
        <end position="455"/>
    </location>
</feature>
<gene>
    <name evidence="6" type="ORF">CDD81_218</name>
</gene>
<reference evidence="6 7" key="1">
    <citation type="submission" date="2017-06" db="EMBL/GenBank/DDBJ databases">
        <title>Ant-infecting Ophiocordyceps genomes reveal a high diversity of potential behavioral manipulation genes and a possible major role for enterotoxins.</title>
        <authorList>
            <person name="De Bekker C."/>
            <person name="Evans H.C."/>
            <person name="Brachmann A."/>
            <person name="Hughes D.P."/>
        </authorList>
    </citation>
    <scope>NUCLEOTIDE SEQUENCE [LARGE SCALE GENOMIC DNA]</scope>
    <source>
        <strain evidence="6 7">Map64</strain>
    </source>
</reference>
<keyword evidence="4" id="KW-0812">Transmembrane</keyword>
<dbReference type="PANTHER" id="PTHR23023">
    <property type="entry name" value="DIMETHYLANILINE MONOOXYGENASE"/>
    <property type="match status" value="1"/>
</dbReference>
<evidence type="ECO:0000259" key="5">
    <source>
        <dbReference type="Pfam" id="PF07992"/>
    </source>
</evidence>
<keyword evidence="7" id="KW-1185">Reference proteome</keyword>
<dbReference type="Pfam" id="PF07992">
    <property type="entry name" value="Pyr_redox_2"/>
    <property type="match status" value="1"/>
</dbReference>
<keyword evidence="4" id="KW-0472">Membrane</keyword>
<protein>
    <recommendedName>
        <fullName evidence="5">FAD/NAD(P)-binding domain-containing protein</fullName>
    </recommendedName>
</protein>
<dbReference type="EMBL" id="NJET01000010">
    <property type="protein sequence ID" value="PHH66155.1"/>
    <property type="molecule type" value="Genomic_DNA"/>
</dbReference>
<accession>A0A2C5Y9I1</accession>
<dbReference type="InterPro" id="IPR023753">
    <property type="entry name" value="FAD/NAD-binding_dom"/>
</dbReference>
<dbReference type="PRINTS" id="PR00419">
    <property type="entry name" value="ADXRDTASE"/>
</dbReference>
<dbReference type="Gene3D" id="3.50.50.60">
    <property type="entry name" value="FAD/NAD(P)-binding domain"/>
    <property type="match status" value="1"/>
</dbReference>
<evidence type="ECO:0000256" key="2">
    <source>
        <dbReference type="ARBA" id="ARBA00022827"/>
    </source>
</evidence>
<dbReference type="SUPFAM" id="SSF51905">
    <property type="entry name" value="FAD/NAD(P)-binding domain"/>
    <property type="match status" value="1"/>
</dbReference>
<feature type="domain" description="FAD/NAD(P)-binding" evidence="5">
    <location>
        <begin position="35"/>
        <end position="226"/>
    </location>
</feature>
<evidence type="ECO:0000313" key="7">
    <source>
        <dbReference type="Proteomes" id="UP000226192"/>
    </source>
</evidence>
<feature type="transmembrane region" description="Helical" evidence="4">
    <location>
        <begin position="461"/>
        <end position="478"/>
    </location>
</feature>
<proteinExistence type="predicted"/>
<keyword evidence="3" id="KW-0560">Oxidoreductase</keyword>
<dbReference type="InterPro" id="IPR050346">
    <property type="entry name" value="FMO-like"/>
</dbReference>
<dbReference type="InterPro" id="IPR036188">
    <property type="entry name" value="FAD/NAD-bd_sf"/>
</dbReference>
<dbReference type="Proteomes" id="UP000226192">
    <property type="component" value="Unassembled WGS sequence"/>
</dbReference>
<evidence type="ECO:0000313" key="6">
    <source>
        <dbReference type="EMBL" id="PHH66155.1"/>
    </source>
</evidence>
<evidence type="ECO:0000256" key="1">
    <source>
        <dbReference type="ARBA" id="ARBA00022630"/>
    </source>
</evidence>
<dbReference type="AlphaFoldDB" id="A0A2C5Y9I1"/>
<keyword evidence="1" id="KW-0285">Flavoprotein</keyword>
<organism evidence="6 7">
    <name type="scientific">Ophiocordyceps australis</name>
    <dbReference type="NCBI Taxonomy" id="1399860"/>
    <lineage>
        <taxon>Eukaryota</taxon>
        <taxon>Fungi</taxon>
        <taxon>Dikarya</taxon>
        <taxon>Ascomycota</taxon>
        <taxon>Pezizomycotina</taxon>
        <taxon>Sordariomycetes</taxon>
        <taxon>Hypocreomycetidae</taxon>
        <taxon>Hypocreales</taxon>
        <taxon>Ophiocordycipitaceae</taxon>
        <taxon>Ophiocordyceps</taxon>
    </lineage>
</organism>
<dbReference type="GO" id="GO:0016491">
    <property type="term" value="F:oxidoreductase activity"/>
    <property type="evidence" value="ECO:0007669"/>
    <property type="project" value="UniProtKB-KW"/>
</dbReference>
<dbReference type="STRING" id="1399860.A0A2C5Y9I1"/>
<name>A0A2C5Y9I1_9HYPO</name>
<evidence type="ECO:0000256" key="3">
    <source>
        <dbReference type="ARBA" id="ARBA00023002"/>
    </source>
</evidence>